<evidence type="ECO:0000313" key="2">
    <source>
        <dbReference type="Proteomes" id="UP000092484"/>
    </source>
</evidence>
<organism evidence="1 2">
    <name type="scientific">Erythrobacter dokdonensis DSW-74</name>
    <dbReference type="NCBI Taxonomy" id="1300349"/>
    <lineage>
        <taxon>Bacteria</taxon>
        <taxon>Pseudomonadati</taxon>
        <taxon>Pseudomonadota</taxon>
        <taxon>Alphaproteobacteria</taxon>
        <taxon>Sphingomonadales</taxon>
        <taxon>Erythrobacteraceae</taxon>
        <taxon>Erythrobacter/Porphyrobacter group</taxon>
        <taxon>Erythrobacter</taxon>
    </lineage>
</organism>
<protein>
    <submittedName>
        <fullName evidence="1">Uncharacterized protein</fullName>
    </submittedName>
</protein>
<gene>
    <name evidence="1" type="ORF">I603_1013</name>
</gene>
<dbReference type="AlphaFoldDB" id="A0A1A7BK62"/>
<keyword evidence="2" id="KW-1185">Reference proteome</keyword>
<dbReference type="Proteomes" id="UP000092484">
    <property type="component" value="Unassembled WGS sequence"/>
</dbReference>
<reference evidence="1 2" key="1">
    <citation type="submission" date="2016-06" db="EMBL/GenBank/DDBJ databases">
        <title>Genome sequence of Porphyrobacter dokdonensis DSW-74.</title>
        <authorList>
            <person name="Kim J.F."/>
            <person name="Song J.Y."/>
        </authorList>
    </citation>
    <scope>NUCLEOTIDE SEQUENCE [LARGE SCALE GENOMIC DNA]</scope>
    <source>
        <strain evidence="1 2">DSW-74</strain>
    </source>
</reference>
<evidence type="ECO:0000313" key="1">
    <source>
        <dbReference type="EMBL" id="OBV11570.1"/>
    </source>
</evidence>
<comment type="caution">
    <text evidence="1">The sequence shown here is derived from an EMBL/GenBank/DDBJ whole genome shotgun (WGS) entry which is preliminary data.</text>
</comment>
<proteinExistence type="predicted"/>
<name>A0A1A7BK62_9SPHN</name>
<dbReference type="EMBL" id="LZYB01000002">
    <property type="protein sequence ID" value="OBV11570.1"/>
    <property type="molecule type" value="Genomic_DNA"/>
</dbReference>
<accession>A0A1A7BK62</accession>
<dbReference type="STRING" id="1300349.I603_1013"/>
<sequence>MRLTLHHAIEALEALTGSDEALDDLIALEAERMRAYLEEYPSVGEWREAIHHNIAIGLLWPPASQALH</sequence>
<dbReference type="RefSeq" id="WP_068862760.1">
    <property type="nucleotide sequence ID" value="NZ_LZYB01000002.1"/>
</dbReference>